<dbReference type="PRINTS" id="PR00364">
    <property type="entry name" value="DISEASERSIST"/>
</dbReference>
<dbReference type="GO" id="GO:0043531">
    <property type="term" value="F:ADP binding"/>
    <property type="evidence" value="ECO:0007669"/>
    <property type="project" value="InterPro"/>
</dbReference>
<dbReference type="PANTHER" id="PTHR23155">
    <property type="entry name" value="DISEASE RESISTANCE PROTEIN RP"/>
    <property type="match status" value="1"/>
</dbReference>
<evidence type="ECO:0000256" key="1">
    <source>
        <dbReference type="ARBA" id="ARBA00022614"/>
    </source>
</evidence>
<organism evidence="7 8">
    <name type="scientific">Olea europaea subsp. europaea</name>
    <dbReference type="NCBI Taxonomy" id="158383"/>
    <lineage>
        <taxon>Eukaryota</taxon>
        <taxon>Viridiplantae</taxon>
        <taxon>Streptophyta</taxon>
        <taxon>Embryophyta</taxon>
        <taxon>Tracheophyta</taxon>
        <taxon>Spermatophyta</taxon>
        <taxon>Magnoliopsida</taxon>
        <taxon>eudicotyledons</taxon>
        <taxon>Gunneridae</taxon>
        <taxon>Pentapetalae</taxon>
        <taxon>asterids</taxon>
        <taxon>lamiids</taxon>
        <taxon>Lamiales</taxon>
        <taxon>Oleaceae</taxon>
        <taxon>Oleeae</taxon>
        <taxon>Olea</taxon>
    </lineage>
</organism>
<evidence type="ECO:0000256" key="2">
    <source>
        <dbReference type="ARBA" id="ARBA00022741"/>
    </source>
</evidence>
<dbReference type="Proteomes" id="UP000594638">
    <property type="component" value="Unassembled WGS sequence"/>
</dbReference>
<evidence type="ECO:0000256" key="4">
    <source>
        <dbReference type="ARBA" id="ARBA00022840"/>
    </source>
</evidence>
<proteinExistence type="predicted"/>
<accession>A0A8S0PR02</accession>
<dbReference type="InterPro" id="IPR058922">
    <property type="entry name" value="WHD_DRP"/>
</dbReference>
<feature type="domain" description="Disease resistance protein winged helix" evidence="6">
    <location>
        <begin position="273"/>
        <end position="300"/>
    </location>
</feature>
<evidence type="ECO:0000313" key="8">
    <source>
        <dbReference type="Proteomes" id="UP000594638"/>
    </source>
</evidence>
<dbReference type="Gene3D" id="3.40.50.300">
    <property type="entry name" value="P-loop containing nucleotide triphosphate hydrolases"/>
    <property type="match status" value="1"/>
</dbReference>
<name>A0A8S0PR02_OLEEU</name>
<keyword evidence="1" id="KW-0433">Leucine-rich repeat</keyword>
<dbReference type="InterPro" id="IPR002182">
    <property type="entry name" value="NB-ARC"/>
</dbReference>
<comment type="caution">
    <text evidence="7">The sequence shown here is derived from an EMBL/GenBank/DDBJ whole genome shotgun (WGS) entry which is preliminary data.</text>
</comment>
<keyword evidence="4" id="KW-0067">ATP-binding</keyword>
<keyword evidence="3" id="KW-0611">Plant defense</keyword>
<dbReference type="AlphaFoldDB" id="A0A8S0PR02"/>
<dbReference type="OrthoDB" id="37484at2759"/>
<feature type="domain" description="NB-ARC" evidence="5">
    <location>
        <begin position="59"/>
        <end position="148"/>
    </location>
</feature>
<reference evidence="7 8" key="1">
    <citation type="submission" date="2019-12" db="EMBL/GenBank/DDBJ databases">
        <authorList>
            <person name="Alioto T."/>
            <person name="Alioto T."/>
            <person name="Gomez Garrido J."/>
        </authorList>
    </citation>
    <scope>NUCLEOTIDE SEQUENCE [LARGE SCALE GENOMIC DNA]</scope>
</reference>
<evidence type="ECO:0000259" key="6">
    <source>
        <dbReference type="Pfam" id="PF23559"/>
    </source>
</evidence>
<protein>
    <submittedName>
        <fullName evidence="7">Disease resistance RPP13 1 isoform X1</fullName>
    </submittedName>
</protein>
<dbReference type="InterPro" id="IPR044974">
    <property type="entry name" value="Disease_R_plants"/>
</dbReference>
<evidence type="ECO:0000313" key="7">
    <source>
        <dbReference type="EMBL" id="CAA2955137.1"/>
    </source>
</evidence>
<dbReference type="Gramene" id="OE9A050004T1">
    <property type="protein sequence ID" value="OE9A050004C1"/>
    <property type="gene ID" value="OE9A050004"/>
</dbReference>
<gene>
    <name evidence="7" type="ORF">OLEA9_A050004</name>
</gene>
<dbReference type="Pfam" id="PF23559">
    <property type="entry name" value="WHD_DRP"/>
    <property type="match status" value="1"/>
</dbReference>
<dbReference type="Pfam" id="PF00931">
    <property type="entry name" value="NB-ARC"/>
    <property type="match status" value="1"/>
</dbReference>
<evidence type="ECO:0000259" key="5">
    <source>
        <dbReference type="Pfam" id="PF00931"/>
    </source>
</evidence>
<dbReference type="PANTHER" id="PTHR23155:SF1221">
    <property type="entry name" value="OS11G0481150 PROTEIN"/>
    <property type="match status" value="1"/>
</dbReference>
<dbReference type="Gene3D" id="1.10.8.430">
    <property type="entry name" value="Helical domain of apoptotic protease-activating factors"/>
    <property type="match status" value="1"/>
</dbReference>
<evidence type="ECO:0000256" key="3">
    <source>
        <dbReference type="ARBA" id="ARBA00022821"/>
    </source>
</evidence>
<keyword evidence="2" id="KW-0547">Nucleotide-binding</keyword>
<sequence length="305" mass="34762">MSDRKISSKLKEISSQLEGLLNQIRILSLVENMRGRHYGTGERLQTTSLVVESEVHGREEDKEKILEILLGVESNDSPVSVIPIVGMAGVGKTTLVQLVYNDERLKHEFDLKAWACVTDDFNAFKVTKCILESVSSGKNDYENFNMLQQNHRYYSTRGVAKIMSRIPAYHVTELSEDDAVSLLVQQAFGGKTIDANPDLRDNCRSVVRRCKNLPLAVKALGGLLRMKGPKEWDEVLESKIWMDDEKSEILPALKLSYQYLPPQLKRCFAYCALFPKDYEFDKFELANLWMEEDFVPESKKELGSQ</sequence>
<dbReference type="SUPFAM" id="SSF52540">
    <property type="entry name" value="P-loop containing nucleoside triphosphate hydrolases"/>
    <property type="match status" value="1"/>
</dbReference>
<dbReference type="InterPro" id="IPR027417">
    <property type="entry name" value="P-loop_NTPase"/>
</dbReference>
<dbReference type="GO" id="GO:0098542">
    <property type="term" value="P:defense response to other organism"/>
    <property type="evidence" value="ECO:0007669"/>
    <property type="project" value="TreeGrafter"/>
</dbReference>
<dbReference type="InterPro" id="IPR042197">
    <property type="entry name" value="Apaf_helical"/>
</dbReference>
<dbReference type="EMBL" id="CACTIH010000139">
    <property type="protein sequence ID" value="CAA2955137.1"/>
    <property type="molecule type" value="Genomic_DNA"/>
</dbReference>
<keyword evidence="8" id="KW-1185">Reference proteome</keyword>